<protein>
    <recommendedName>
        <fullName evidence="1">Peptidase S11 D-alanyl-D-alanine carboxypeptidase A N-terminal domain-containing protein</fullName>
    </recommendedName>
</protein>
<reference evidence="2 3" key="1">
    <citation type="journal article" date="2019" name="Int. J. Syst. Evol. Microbiol.">
        <title>The Global Catalogue of Microorganisms (GCM) 10K type strain sequencing project: providing services to taxonomists for standard genome sequencing and annotation.</title>
        <authorList>
            <consortium name="The Broad Institute Genomics Platform"/>
            <consortium name="The Broad Institute Genome Sequencing Center for Infectious Disease"/>
            <person name="Wu L."/>
            <person name="Ma J."/>
        </authorList>
    </citation>
    <scope>NUCLEOTIDE SEQUENCE [LARGE SCALE GENOMIC DNA]</scope>
    <source>
        <strain evidence="2 3">JCM 16026</strain>
    </source>
</reference>
<dbReference type="EMBL" id="BAAAQT010000005">
    <property type="protein sequence ID" value="GAA2173196.1"/>
    <property type="molecule type" value="Genomic_DNA"/>
</dbReference>
<evidence type="ECO:0000313" key="3">
    <source>
        <dbReference type="Proteomes" id="UP001501599"/>
    </source>
</evidence>
<dbReference type="InterPro" id="IPR012338">
    <property type="entry name" value="Beta-lactam/transpept-like"/>
</dbReference>
<gene>
    <name evidence="2" type="ORF">GCM10009846_14180</name>
</gene>
<dbReference type="InterPro" id="IPR001967">
    <property type="entry name" value="Peptidase_S11_N"/>
</dbReference>
<proteinExistence type="predicted"/>
<feature type="domain" description="Peptidase S11 D-alanyl-D-alanine carboxypeptidase A N-terminal" evidence="1">
    <location>
        <begin position="89"/>
        <end position="296"/>
    </location>
</feature>
<dbReference type="RefSeq" id="WP_344342130.1">
    <property type="nucleotide sequence ID" value="NZ_BAAAQT010000005.1"/>
</dbReference>
<dbReference type="SUPFAM" id="SSF56601">
    <property type="entry name" value="beta-lactamase/transpeptidase-like"/>
    <property type="match status" value="1"/>
</dbReference>
<dbReference type="Pfam" id="PF00768">
    <property type="entry name" value="Peptidase_S11"/>
    <property type="match status" value="1"/>
</dbReference>
<comment type="caution">
    <text evidence="2">The sequence shown here is derived from an EMBL/GenBank/DDBJ whole genome shotgun (WGS) entry which is preliminary data.</text>
</comment>
<accession>A0ABN3AQV1</accession>
<organism evidence="2 3">
    <name type="scientific">Agrococcus versicolor</name>
    <dbReference type="NCBI Taxonomy" id="501482"/>
    <lineage>
        <taxon>Bacteria</taxon>
        <taxon>Bacillati</taxon>
        <taxon>Actinomycetota</taxon>
        <taxon>Actinomycetes</taxon>
        <taxon>Micrococcales</taxon>
        <taxon>Microbacteriaceae</taxon>
        <taxon>Agrococcus</taxon>
    </lineage>
</organism>
<dbReference type="Proteomes" id="UP001501599">
    <property type="component" value="Unassembled WGS sequence"/>
</dbReference>
<sequence>MSYVTASTQRRTRTRWWVRLLQVLLVVVLVVPVPYVGAAILAPTPVFAAEEVAPPVTPGAEAQIDWPTTPVAAGFSVVGLEGATGTSGSTQSHPTASVGKLITVLVVLDAHPLEGADRGPTITYDAVDVALQDAAFAENAPIAPVRTGATTTQRDLIEYALVDSAANAATSLARWAFGDQDAYVAAANAWLAREGLVGTTVADAAGLDAATVSTAADLVAIGERIVANPVTLGAVQLPSVTIPGIGAAPNTNRILGQHDIDGGKTGTLVVWGRNLFVTAERVVDGVPRRVVIVIMGTIQATVTDEAAIALLESVYANIQQRELLPAGAVVGTYEAPWGSSVEATTTEAVVGTTWGTAVPAIDVELEALPTEAHRAEVGTMTVALADGEVVVPVEPSGRIAAPELSWRLTHPLVVLDWLTGS</sequence>
<keyword evidence="3" id="KW-1185">Reference proteome</keyword>
<evidence type="ECO:0000259" key="1">
    <source>
        <dbReference type="Pfam" id="PF00768"/>
    </source>
</evidence>
<name>A0ABN3AQV1_9MICO</name>
<dbReference type="Gene3D" id="3.40.710.10">
    <property type="entry name" value="DD-peptidase/beta-lactamase superfamily"/>
    <property type="match status" value="1"/>
</dbReference>
<evidence type="ECO:0000313" key="2">
    <source>
        <dbReference type="EMBL" id="GAA2173196.1"/>
    </source>
</evidence>